<comment type="pathway">
    <text evidence="2">Purine metabolism; urate degradation; (S)-allantoin from urate: step 3/3.</text>
</comment>
<dbReference type="EC" id="4.1.1.97" evidence="3"/>
<dbReference type="Proteomes" id="UP001159329">
    <property type="component" value="Unassembled WGS sequence"/>
</dbReference>
<dbReference type="SUPFAM" id="SSF158694">
    <property type="entry name" value="UraD-Like"/>
    <property type="match status" value="1"/>
</dbReference>
<dbReference type="PANTHER" id="PTHR43466:SF1">
    <property type="entry name" value="2-OXO-4-HYDROXY-4-CARBOXY-5-UREIDOIMIDAZOLINE DECARBOXYLASE-RELATED"/>
    <property type="match status" value="1"/>
</dbReference>
<dbReference type="GO" id="GO:0051997">
    <property type="term" value="F:2-oxo-4-hydroxy-4-carboxy-5-ureidoimidazoline decarboxylase activity"/>
    <property type="evidence" value="ECO:0007669"/>
    <property type="project" value="UniProtKB-EC"/>
</dbReference>
<name>A0AA42LD89_9GAMM</name>
<evidence type="ECO:0000256" key="1">
    <source>
        <dbReference type="ARBA" id="ARBA00001163"/>
    </source>
</evidence>
<dbReference type="NCBIfam" id="NF010372">
    <property type="entry name" value="PRK13798.1"/>
    <property type="match status" value="1"/>
</dbReference>
<dbReference type="InterPro" id="IPR036778">
    <property type="entry name" value="OHCU_decarboxylase_sf"/>
</dbReference>
<evidence type="ECO:0000313" key="8">
    <source>
        <dbReference type="EMBL" id="MDH0562525.1"/>
    </source>
</evidence>
<feature type="domain" description="Oxo-4-hydroxy-4-carboxy-5-ureidoimidazoline decarboxylase" evidence="7">
    <location>
        <begin position="7"/>
        <end position="162"/>
    </location>
</feature>
<keyword evidence="6 8" id="KW-0456">Lyase</keyword>
<organism evidence="8 9">
    <name type="scientific">Acinetobacter courvalinii</name>
    <dbReference type="NCBI Taxonomy" id="280147"/>
    <lineage>
        <taxon>Bacteria</taxon>
        <taxon>Pseudomonadati</taxon>
        <taxon>Pseudomonadota</taxon>
        <taxon>Gammaproteobacteria</taxon>
        <taxon>Moraxellales</taxon>
        <taxon>Moraxellaceae</taxon>
        <taxon>Acinetobacter</taxon>
    </lineage>
</organism>
<evidence type="ECO:0000259" key="7">
    <source>
        <dbReference type="Pfam" id="PF09349"/>
    </source>
</evidence>
<evidence type="ECO:0000256" key="5">
    <source>
        <dbReference type="ARBA" id="ARBA00022793"/>
    </source>
</evidence>
<accession>A0AA42LD89</accession>
<dbReference type="Pfam" id="PF09349">
    <property type="entry name" value="OHCU_decarbox"/>
    <property type="match status" value="1"/>
</dbReference>
<dbReference type="EMBL" id="JAOEEO010000001">
    <property type="protein sequence ID" value="MDH0562525.1"/>
    <property type="molecule type" value="Genomic_DNA"/>
</dbReference>
<reference evidence="8" key="1">
    <citation type="submission" date="2022-09" db="EMBL/GenBank/DDBJ databases">
        <title>Intensive care unit water sources are persistently colonized with multi-drug resistant bacteria and are the site of extensive horizontal gene transfer of antibiotic resistance genes.</title>
        <authorList>
            <person name="Diorio-Toth L."/>
        </authorList>
    </citation>
    <scope>NUCLEOTIDE SEQUENCE</scope>
    <source>
        <strain evidence="8">GD04005</strain>
    </source>
</reference>
<dbReference type="GO" id="GO:0006144">
    <property type="term" value="P:purine nucleobase metabolic process"/>
    <property type="evidence" value="ECO:0007669"/>
    <property type="project" value="UniProtKB-KW"/>
</dbReference>
<gene>
    <name evidence="8" type="primary">uraD</name>
    <name evidence="8" type="ORF">N7644_02395</name>
</gene>
<keyword evidence="5" id="KW-0210">Decarboxylase</keyword>
<comment type="catalytic activity">
    <reaction evidence="1">
        <text>5-hydroxy-2-oxo-4-ureido-2,5-dihydro-1H-imidazole-5-carboxylate + H(+) = (S)-allantoin + CO2</text>
        <dbReference type="Rhea" id="RHEA:26301"/>
        <dbReference type="ChEBI" id="CHEBI:15378"/>
        <dbReference type="ChEBI" id="CHEBI:15678"/>
        <dbReference type="ChEBI" id="CHEBI:16526"/>
        <dbReference type="ChEBI" id="CHEBI:58639"/>
        <dbReference type="EC" id="4.1.1.97"/>
    </reaction>
</comment>
<dbReference type="PANTHER" id="PTHR43466">
    <property type="entry name" value="2-OXO-4-HYDROXY-4-CARBOXY-5-UREIDOIMIDAZOLINE DECARBOXYLASE-RELATED"/>
    <property type="match status" value="1"/>
</dbReference>
<evidence type="ECO:0000256" key="3">
    <source>
        <dbReference type="ARBA" id="ARBA00012257"/>
    </source>
</evidence>
<evidence type="ECO:0000313" key="9">
    <source>
        <dbReference type="Proteomes" id="UP001159329"/>
    </source>
</evidence>
<dbReference type="InterPro" id="IPR018020">
    <property type="entry name" value="OHCU_decarboxylase"/>
</dbReference>
<keyword evidence="4" id="KW-0659">Purine metabolism</keyword>
<dbReference type="NCBIfam" id="TIGR03180">
    <property type="entry name" value="UraD_2"/>
    <property type="match status" value="1"/>
</dbReference>
<evidence type="ECO:0000256" key="6">
    <source>
        <dbReference type="ARBA" id="ARBA00023239"/>
    </source>
</evidence>
<proteinExistence type="predicted"/>
<dbReference type="Gene3D" id="1.10.3330.10">
    <property type="entry name" value="Oxo-4-hydroxy-4-carboxy-5-ureidoimidazoline decarboxylase"/>
    <property type="match status" value="1"/>
</dbReference>
<comment type="caution">
    <text evidence="8">The sequence shown here is derived from an EMBL/GenBank/DDBJ whole genome shotgun (WGS) entry which is preliminary data.</text>
</comment>
<dbReference type="AlphaFoldDB" id="A0AA42LD89"/>
<evidence type="ECO:0000256" key="4">
    <source>
        <dbReference type="ARBA" id="ARBA00022631"/>
    </source>
</evidence>
<sequence>MQLETFNQLDPERAAHVLQACAHIPNWIAELLQQRPYPAKEQLYQAAVTQAQAWSWPEISVALAQHPRIGEKKAAAILSEKEQQFSQREQAQVETDAVLQLALYQGNLDYDHKFGHIFLIRAAGRSGQQILSELQRRLLNTVEQEQVEVKQQLAEIALIRLEQEIQ</sequence>
<dbReference type="RefSeq" id="WP_279694292.1">
    <property type="nucleotide sequence ID" value="NZ_JAOEEO010000001.1"/>
</dbReference>
<protein>
    <recommendedName>
        <fullName evidence="3">2-oxo-4-hydroxy-4-carboxy-5-ureidoimidazoline decarboxylase</fullName>
        <ecNumber evidence="3">4.1.1.97</ecNumber>
    </recommendedName>
</protein>
<dbReference type="GO" id="GO:0019628">
    <property type="term" value="P:urate catabolic process"/>
    <property type="evidence" value="ECO:0007669"/>
    <property type="project" value="TreeGrafter"/>
</dbReference>
<dbReference type="InterPro" id="IPR017595">
    <property type="entry name" value="OHCU_decarboxylase-2"/>
</dbReference>
<evidence type="ECO:0000256" key="2">
    <source>
        <dbReference type="ARBA" id="ARBA00004754"/>
    </source>
</evidence>